<feature type="region of interest" description="Disordered" evidence="1">
    <location>
        <begin position="2395"/>
        <end position="2449"/>
    </location>
</feature>
<feature type="compositionally biased region" description="Basic residues" evidence="1">
    <location>
        <begin position="2728"/>
        <end position="2740"/>
    </location>
</feature>
<feature type="compositionally biased region" description="Polar residues" evidence="1">
    <location>
        <begin position="1941"/>
        <end position="1955"/>
    </location>
</feature>
<feature type="compositionally biased region" description="Basic and acidic residues" evidence="1">
    <location>
        <begin position="176"/>
        <end position="185"/>
    </location>
</feature>
<feature type="region of interest" description="Disordered" evidence="1">
    <location>
        <begin position="516"/>
        <end position="535"/>
    </location>
</feature>
<feature type="compositionally biased region" description="Polar residues" evidence="1">
    <location>
        <begin position="945"/>
        <end position="959"/>
    </location>
</feature>
<feature type="compositionally biased region" description="Basic and acidic residues" evidence="1">
    <location>
        <begin position="1686"/>
        <end position="1700"/>
    </location>
</feature>
<feature type="region of interest" description="Disordered" evidence="1">
    <location>
        <begin position="1189"/>
        <end position="1271"/>
    </location>
</feature>
<feature type="compositionally biased region" description="Low complexity" evidence="1">
    <location>
        <begin position="1881"/>
        <end position="1891"/>
    </location>
</feature>
<feature type="compositionally biased region" description="Basic and acidic residues" evidence="1">
    <location>
        <begin position="1861"/>
        <end position="1877"/>
    </location>
</feature>
<feature type="compositionally biased region" description="Polar residues" evidence="1">
    <location>
        <begin position="2400"/>
        <end position="2409"/>
    </location>
</feature>
<feature type="compositionally biased region" description="Basic and acidic residues" evidence="1">
    <location>
        <begin position="2410"/>
        <end position="2419"/>
    </location>
</feature>
<protein>
    <submittedName>
        <fullName evidence="2">Uncharacterized protein</fullName>
    </submittedName>
</protein>
<feature type="region of interest" description="Disordered" evidence="1">
    <location>
        <begin position="2537"/>
        <end position="2622"/>
    </location>
</feature>
<feature type="compositionally biased region" description="Polar residues" evidence="1">
    <location>
        <begin position="2420"/>
        <end position="2434"/>
    </location>
</feature>
<feature type="region of interest" description="Disordered" evidence="1">
    <location>
        <begin position="554"/>
        <end position="581"/>
    </location>
</feature>
<name>A0ABD3GSV2_9MARC</name>
<feature type="region of interest" description="Disordered" evidence="1">
    <location>
        <begin position="2214"/>
        <end position="2239"/>
    </location>
</feature>
<evidence type="ECO:0000313" key="3">
    <source>
        <dbReference type="Proteomes" id="UP001633002"/>
    </source>
</evidence>
<dbReference type="EMBL" id="JBJQOH010000007">
    <property type="protein sequence ID" value="KAL3681185.1"/>
    <property type="molecule type" value="Genomic_DNA"/>
</dbReference>
<feature type="region of interest" description="Disordered" evidence="1">
    <location>
        <begin position="166"/>
        <end position="200"/>
    </location>
</feature>
<feature type="region of interest" description="Disordered" evidence="1">
    <location>
        <begin position="594"/>
        <end position="613"/>
    </location>
</feature>
<evidence type="ECO:0000313" key="2">
    <source>
        <dbReference type="EMBL" id="KAL3681185.1"/>
    </source>
</evidence>
<organism evidence="2 3">
    <name type="scientific">Riccia sorocarpa</name>
    <dbReference type="NCBI Taxonomy" id="122646"/>
    <lineage>
        <taxon>Eukaryota</taxon>
        <taxon>Viridiplantae</taxon>
        <taxon>Streptophyta</taxon>
        <taxon>Embryophyta</taxon>
        <taxon>Marchantiophyta</taxon>
        <taxon>Marchantiopsida</taxon>
        <taxon>Marchantiidae</taxon>
        <taxon>Marchantiales</taxon>
        <taxon>Ricciaceae</taxon>
        <taxon>Riccia</taxon>
    </lineage>
</organism>
<feature type="compositionally biased region" description="Basic and acidic residues" evidence="1">
    <location>
        <begin position="1244"/>
        <end position="1256"/>
    </location>
</feature>
<keyword evidence="3" id="KW-1185">Reference proteome</keyword>
<accession>A0ABD3GSV2</accession>
<feature type="compositionally biased region" description="Low complexity" evidence="1">
    <location>
        <begin position="1259"/>
        <end position="1269"/>
    </location>
</feature>
<feature type="compositionally biased region" description="Low complexity" evidence="1">
    <location>
        <begin position="2676"/>
        <end position="2686"/>
    </location>
</feature>
<feature type="compositionally biased region" description="Polar residues" evidence="1">
    <location>
        <begin position="186"/>
        <end position="196"/>
    </location>
</feature>
<dbReference type="Proteomes" id="UP001633002">
    <property type="component" value="Unassembled WGS sequence"/>
</dbReference>
<reference evidence="2 3" key="1">
    <citation type="submission" date="2024-09" db="EMBL/GenBank/DDBJ databases">
        <title>Chromosome-scale assembly of Riccia sorocarpa.</title>
        <authorList>
            <person name="Paukszto L."/>
        </authorList>
    </citation>
    <scope>NUCLEOTIDE SEQUENCE [LARGE SCALE GENOMIC DNA]</scope>
    <source>
        <strain evidence="2">LP-2024</strain>
        <tissue evidence="2">Aerial parts of the thallus</tissue>
    </source>
</reference>
<gene>
    <name evidence="2" type="ORF">R1sor_024141</name>
</gene>
<feature type="region of interest" description="Disordered" evidence="1">
    <location>
        <begin position="1664"/>
        <end position="1700"/>
    </location>
</feature>
<sequence>MESLKAVVEEVKCISGYPHVAQNPENSLCGGCCEGTVFTFTSAASNGKLRQRLRSRASILKAHGRQGTGTDPVFTELRIMPPRTETTSADFVPSAAIDCKPTFPHTGACGNHVTAHNSAHQTRPVEGEKSGKYCDVVEESDSRFNLEQSENVENEVKGFPYCRDEDCSESTGSMENLKKQDRETGENSSADVNVHQTGRRRVQHQEAFLNDRRMNQKRCCSGEHFCQRKLSRTGHTEQTLPAPCVDTVREEIGCKRTIEVGRTELRMDSYAESNDRLQIEAELKNLQARQHVTGIKCTMMRKRLPDQEPPVVEDPDNAVSGDKTSEVVKEKECRETENGHGSLITSGFASRRAEHVFSLKGPFTGSFTSSEGGGSKLVGKTFSFGGDSFVRAESAAQNSERKITCTETEYSAKRFAYEPVGTVEAGHLEQGVFRARSASSLGKISEVTGNTKVERNKTVDAAAKINGNLSVPVEPFSCNNALAGIEKWKESVVNLHDCETGNSSNVVQALSSKLSHSASSDLAERSEELEERIRSSTSEEQRCTWLAVSERSAVGQPLHDDSGSVKECPTQTSHQIRPAVNRGLSSVSLVNEWYGSPRSEGSDPDSYSDNDAQHFQDREDEGDFFPRDTQCFGPLCEEDDNASPVSSDGTLCRWEDNVEDENQKENCKVKSEISSLDTELKEAENRTALQGKIIHMNMSSPGESNIVNQESFCVEKEDLKSRLNTHRRSRPKRESVCATKAGLPIRRRAWRRSFKRKKNTSAEGFNNLEKWLARERSKRKASLKGYFCDPVDIRNRISLDDKHHLLLALQAVEMPGTLPTCRTRERSIASKASLSSQDEVHPTFGRSETPGSVVSDFCCESNTVSSEIVEGSLMENCNGGHLNSCPVSSEDFDHGQEVSSKVLDGEHCLDFTCTTVEDSLSDQQCVNPDVKCALPIKIGTRKSETGSVPNPTNFSTSHSAMKADSKHSTYQSGPGSNISTGRKSEIEVNRNEEEKFPEAVEDCCNSLRMRSQTSLHKEDRSRNDSPPWTPVTSSGCSLEESLNNEGGHQVCLNGNSDNLVKTRTLASFFKENMDLSVFTPQTACRVEDRKELVSRTVQPKASGKKGSRHSSDNCSSDNSEVVDRFGTDYTGLALVGAGCRRAVEASDIQKPVNSKKPKIPIVVRVRNGLATGRLLQSFIWKKFGKQKLKSSHPQSAYPEAISREDKSESRSASPRMVSDLRPSLNARPRATKDRSSNSCGASTTRKDKAYEAKDNSAEGTAAPATPAGGDIIIETVRSTPIPKKSSAREFCNHEGESDSARNCIGRRQDAREETAGLFLRDLHQQSSGNLREAEAGEGFEPEGEGNVSGELGYSSGRAALLGVHASNQSLLAVDSVAVRFVTKGSSMSDASGGDILDKAHNLERIHEQPVNTPVLHALRCELQSEKEIHPSSPANSTIPAHILDKNVLCPLSAQDPPSGEAESKNFKTETCHLAPVIWRSKDASSSSQQAECEGQVIAHCGSKIEASTTEEEDNDITKSTASSGLAVLLKTADNEKEVQPSKDVSVKVNQFSTRDIGNKAPSSPLDERSGIFNSELVEAEERREEDFRSRQEQQETHYRRLGKTVPLAHSVVSSSRNVDSVDADTIKAGTSSVCRRTPRSFKRRVPRYDREEVIQTHSTCQPTIFNRKIPGRPKSTEFESTNPETARTERDGLLTHDEPKPVPPDGFLSQGGQVDLQRQISEKGVANMRVKTAPAQLPGALQGCRAYHPPSTQWIPVETREAQGSLLSLNPNGERISTCQNHSVDSTPWNEPQESSAALTTPGCRRLDDSRVVHVQPEVWNLTSQTDFRSFDHAERKEELHGNAFINCHGQDEVFLERFSSSKDSQKSYDHQRREPSGDLAAPGVPAVPGATRRSGSFPQQDKVIPAEQASVPVKQEAEPSVIRSFSSCLASAVTAPPAPLSSQTLHSSRSNILSPQYEPDRPHSSSKTCHTCESAVPQEHRNLLASIPPLSSMNEYSENNAEKFAQKLKLRSHGSTGSGGWEHQLDGADDFKTLPTQTYSQRVPSPLPPSLVHNPTLALNSKRFCSSCRTAQPFYDTGNFACCSKSSCHQHLQVQGATPAEGQCLCGSNHILGLQSSAYALACPAETARLQHMGTQVSNDHENQHALKVGRYTPPQALPIQQPAWSVPEKNIETNVPGDCELQDCTSLHGKEQDCGLVWLTGEEMNVIRELRQSGGKDTTRSSEFLADPEPNKITSVGASDDLNGVSVHFCKKATDFYELIKTRPSSTTYHPPSFGPQMQARFLLKRGPATPLVMYPTNTPAPVLSSVAVDAVTFTSHKAENQLRPSLPRRLTVLPEGKTVHSQPVMSRRQSSSRGKGRPPAVKSGNSLMDLPESSELLPWYVLAQRSPCRQTAAGYRSSPTEFTSSLHESHTNKGSDDTVSLRSSDSANKETSPFEHVPPKTAAADSSINEIYEQPRKRNFAFDEVPIGTATANIFDANLGSSVDLSEKPKRPFLKRKSVIMPPQKLDWSKVKPMVSSRLEPQLKTKLSYCRSTKAVDRHTISSNSRRRKGKYSQVKSRLFSYEGNVSPGSSKETVPRNRYNEHDDTDTASGSRGSESGESSRLAALRRPASPDLLRLKSQVQADTEAELVYRRAQASMMDPQCEATYSSRFDSARYLHKLETSSKASRDSSVQGPQQQPQPRTQRIRLRLVPGSEENEPGRVLLQKIESREEEMPDLWHEQRVAMTRRRQSHSHRYASYRESSQADAQPDDSATLPSPPDQGTLKTSASSKMGLASKELEDMFERVIAAKCGRNITLSDIFERSSSQVSTGFL</sequence>
<feature type="compositionally biased region" description="Basic and acidic residues" evidence="1">
    <location>
        <begin position="2577"/>
        <end position="2586"/>
    </location>
</feature>
<feature type="region of interest" description="Disordered" evidence="1">
    <location>
        <begin position="2724"/>
        <end position="2774"/>
    </location>
</feature>
<feature type="compositionally biased region" description="Basic and acidic residues" evidence="1">
    <location>
        <begin position="982"/>
        <end position="994"/>
    </location>
</feature>
<feature type="region of interest" description="Disordered" evidence="1">
    <location>
        <begin position="1937"/>
        <end position="1974"/>
    </location>
</feature>
<feature type="region of interest" description="Disordered" evidence="1">
    <location>
        <begin position="1011"/>
        <end position="1040"/>
    </location>
</feature>
<feature type="region of interest" description="Disordered" evidence="1">
    <location>
        <begin position="1861"/>
        <end position="1916"/>
    </location>
</feature>
<comment type="caution">
    <text evidence="2">The sequence shown here is derived from an EMBL/GenBank/DDBJ whole genome shotgun (WGS) entry which is preliminary data.</text>
</comment>
<feature type="compositionally biased region" description="Polar residues" evidence="1">
    <location>
        <begin position="968"/>
        <end position="981"/>
    </location>
</feature>
<feature type="region of interest" description="Disordered" evidence="1">
    <location>
        <begin position="941"/>
        <end position="994"/>
    </location>
</feature>
<feature type="region of interest" description="Disordered" evidence="1">
    <location>
        <begin position="1089"/>
        <end position="1119"/>
    </location>
</feature>
<proteinExistence type="predicted"/>
<feature type="compositionally biased region" description="Low complexity" evidence="1">
    <location>
        <begin position="2593"/>
        <end position="2605"/>
    </location>
</feature>
<feature type="region of interest" description="Disordered" evidence="1">
    <location>
        <begin position="306"/>
        <end position="325"/>
    </location>
</feature>
<evidence type="ECO:0000256" key="1">
    <source>
        <dbReference type="SAM" id="MobiDB-lite"/>
    </source>
</evidence>
<feature type="region of interest" description="Disordered" evidence="1">
    <location>
        <begin position="2665"/>
        <end position="2704"/>
    </location>
</feature>
<feature type="compositionally biased region" description="Polar residues" evidence="1">
    <location>
        <begin position="1024"/>
        <end position="1040"/>
    </location>
</feature>
<feature type="region of interest" description="Disordered" evidence="1">
    <location>
        <begin position="2322"/>
        <end position="2372"/>
    </location>
</feature>
<feature type="compositionally biased region" description="Basic and acidic residues" evidence="1">
    <location>
        <begin position="522"/>
        <end position="535"/>
    </location>
</feature>